<reference evidence="2" key="1">
    <citation type="submission" date="2023-10" db="EMBL/GenBank/DDBJ databases">
        <authorList>
            <person name="Chen Y."/>
            <person name="Shah S."/>
            <person name="Dougan E. K."/>
            <person name="Thang M."/>
            <person name="Chan C."/>
        </authorList>
    </citation>
    <scope>NUCLEOTIDE SEQUENCE [LARGE SCALE GENOMIC DNA]</scope>
</reference>
<gene>
    <name evidence="2" type="ORF">PCOR1329_LOCUS38697</name>
</gene>
<sequence length="350" mass="37374">MPDGSRSSLLTSAERCCAHSTPDTLEGLARAAGASVLEVAGACPPRLRWACRAAENRTARARGTLARVRRQLALEGSRSEAAGAIPVLGWPVAFDPAGLSLRLLRSIDFPVQQLVLVASGPAAHLQRLLRRAQELRADVRVVQSAQNLGCAGGWNEVIGAVPEAPWWLVASHDVAFPPGALSLIAARTEAALRRESRGGPLAPGLRSFAIRGQSFHAITLPAFVLTRRAVAAAGLFDENFWPAYAEDLDFLQRLRLAGGSRSGAASLQDRSVEIVHGPEGWTDGVHYSGIEQFAVEPLARAPRDDEGVQWYVGEQLRAANNYHLRPRSRAPDAAQPVEGAPGAETLPSIP</sequence>
<name>A0ABN9THL3_9DINO</name>
<proteinExistence type="predicted"/>
<keyword evidence="3" id="KW-1185">Reference proteome</keyword>
<dbReference type="SUPFAM" id="SSF53448">
    <property type="entry name" value="Nucleotide-diphospho-sugar transferases"/>
    <property type="match status" value="1"/>
</dbReference>
<feature type="region of interest" description="Disordered" evidence="1">
    <location>
        <begin position="325"/>
        <end position="350"/>
    </location>
</feature>
<evidence type="ECO:0000313" key="2">
    <source>
        <dbReference type="EMBL" id="CAK0844636.1"/>
    </source>
</evidence>
<protein>
    <submittedName>
        <fullName evidence="2">Uncharacterized protein</fullName>
    </submittedName>
</protein>
<dbReference type="EMBL" id="CAUYUJ010014682">
    <property type="protein sequence ID" value="CAK0844636.1"/>
    <property type="molecule type" value="Genomic_DNA"/>
</dbReference>
<accession>A0ABN9THL3</accession>
<dbReference type="Gene3D" id="3.90.550.10">
    <property type="entry name" value="Spore Coat Polysaccharide Biosynthesis Protein SpsA, Chain A"/>
    <property type="match status" value="1"/>
</dbReference>
<organism evidence="2 3">
    <name type="scientific">Prorocentrum cordatum</name>
    <dbReference type="NCBI Taxonomy" id="2364126"/>
    <lineage>
        <taxon>Eukaryota</taxon>
        <taxon>Sar</taxon>
        <taxon>Alveolata</taxon>
        <taxon>Dinophyceae</taxon>
        <taxon>Prorocentrales</taxon>
        <taxon>Prorocentraceae</taxon>
        <taxon>Prorocentrum</taxon>
    </lineage>
</organism>
<evidence type="ECO:0000256" key="1">
    <source>
        <dbReference type="SAM" id="MobiDB-lite"/>
    </source>
</evidence>
<comment type="caution">
    <text evidence="2">The sequence shown here is derived from an EMBL/GenBank/DDBJ whole genome shotgun (WGS) entry which is preliminary data.</text>
</comment>
<dbReference type="InterPro" id="IPR029044">
    <property type="entry name" value="Nucleotide-diphossugar_trans"/>
</dbReference>
<dbReference type="Proteomes" id="UP001189429">
    <property type="component" value="Unassembled WGS sequence"/>
</dbReference>
<evidence type="ECO:0000313" key="3">
    <source>
        <dbReference type="Proteomes" id="UP001189429"/>
    </source>
</evidence>